<gene>
    <name evidence="1" type="ORF">UFOPK3610_00895</name>
</gene>
<dbReference type="EMBL" id="CAFBMR010000028">
    <property type="protein sequence ID" value="CAB4912398.1"/>
    <property type="molecule type" value="Genomic_DNA"/>
</dbReference>
<name>A0A6J7H047_9ZZZZ</name>
<organism evidence="1">
    <name type="scientific">freshwater metagenome</name>
    <dbReference type="NCBI Taxonomy" id="449393"/>
    <lineage>
        <taxon>unclassified sequences</taxon>
        <taxon>metagenomes</taxon>
        <taxon>ecological metagenomes</taxon>
    </lineage>
</organism>
<accession>A0A6J7H047</accession>
<protein>
    <submittedName>
        <fullName evidence="1">Unannotated protein</fullName>
    </submittedName>
</protein>
<reference evidence="1" key="1">
    <citation type="submission" date="2020-05" db="EMBL/GenBank/DDBJ databases">
        <authorList>
            <person name="Chiriac C."/>
            <person name="Salcher M."/>
            <person name="Ghai R."/>
            <person name="Kavagutti S V."/>
        </authorList>
    </citation>
    <scope>NUCLEOTIDE SEQUENCE</scope>
</reference>
<sequence>MAKADRSRIAQLDAAVASKLSELDLRTWVVDYLRWIDWGTGTETQLLRVEDAALWEGEPRSGQAPGLAQIDAGTLRITSRRVMFAGMSQHRVVRFPRLATWSYGDEVLSLGAEESSRIWHFADLTRANAFLGAVLLNIADNFVNEEQPALDRVPEHDIETYIAAFDEQEVAPARAQVARSATDAETLRRINGLN</sequence>
<dbReference type="AlphaFoldDB" id="A0A6J7H047"/>
<proteinExistence type="predicted"/>
<evidence type="ECO:0000313" key="1">
    <source>
        <dbReference type="EMBL" id="CAB4912398.1"/>
    </source>
</evidence>